<proteinExistence type="predicted"/>
<evidence type="ECO:0000313" key="2">
    <source>
        <dbReference type="Proteomes" id="UP000186079"/>
    </source>
</evidence>
<dbReference type="EMBL" id="FTMC01000001">
    <property type="protein sequence ID" value="SIP89586.1"/>
    <property type="molecule type" value="Genomic_DNA"/>
</dbReference>
<dbReference type="PROSITE" id="PS51257">
    <property type="entry name" value="PROKAR_LIPOPROTEIN"/>
    <property type="match status" value="1"/>
</dbReference>
<dbReference type="Proteomes" id="UP000186079">
    <property type="component" value="Unassembled WGS sequence"/>
</dbReference>
<organism evidence="1 2">
    <name type="scientific">Pseudomonas flexibilis</name>
    <dbReference type="NCBI Taxonomy" id="706570"/>
    <lineage>
        <taxon>Bacteria</taxon>
        <taxon>Pseudomonadati</taxon>
        <taxon>Pseudomonadota</taxon>
        <taxon>Gammaproteobacteria</taxon>
        <taxon>Pseudomonadales</taxon>
        <taxon>Pseudomonadaceae</taxon>
        <taxon>Pseudomonas</taxon>
    </lineage>
</organism>
<dbReference type="InterPro" id="IPR011990">
    <property type="entry name" value="TPR-like_helical_dom_sf"/>
</dbReference>
<gene>
    <name evidence="1" type="ORF">SAMN05421672_101222</name>
</gene>
<name>A0A1N6NC14_9PSED</name>
<dbReference type="RefSeq" id="WP_039559593.1">
    <property type="nucleotide sequence ID" value="NZ_FTMC01000001.1"/>
</dbReference>
<dbReference type="AlphaFoldDB" id="A0A1N6NC14"/>
<evidence type="ECO:0008006" key="3">
    <source>
        <dbReference type="Google" id="ProtNLM"/>
    </source>
</evidence>
<dbReference type="Gene3D" id="1.25.40.10">
    <property type="entry name" value="Tetratricopeptide repeat domain"/>
    <property type="match status" value="1"/>
</dbReference>
<accession>A0A1N6NC14</accession>
<protein>
    <recommendedName>
        <fullName evidence="3">Lipoprotein</fullName>
    </recommendedName>
</protein>
<reference evidence="1 2" key="1">
    <citation type="submission" date="2017-01" db="EMBL/GenBank/DDBJ databases">
        <authorList>
            <person name="Mah S.A."/>
            <person name="Swanson W.J."/>
            <person name="Moy G.W."/>
            <person name="Vacquier V.D."/>
        </authorList>
    </citation>
    <scope>NUCLEOTIDE SEQUENCE [LARGE SCALE GENOMIC DNA]</scope>
    <source>
        <strain evidence="1 2">ATCC 29606</strain>
    </source>
</reference>
<sequence length="168" mass="18505">MTRWILLSAALALGGCAAKPCEPLVLDSHAQRLLQENDLMQARLLVTSGPQSSLELADALLARIADQDPRGEVALYQAVSLIRQRAALERILPLLERSAERRHPHALALLYKIYSEPFLAPQADRAHALRYREAYAGLDVAKGGYPSFPRALMVVDQLVNPPAHVRGQ</sequence>
<evidence type="ECO:0000313" key="1">
    <source>
        <dbReference type="EMBL" id="SIP89586.1"/>
    </source>
</evidence>